<dbReference type="OrthoDB" id="10017160at2759"/>
<keyword evidence="2" id="KW-1185">Reference proteome</keyword>
<comment type="caution">
    <text evidence="1">The sequence shown here is derived from an EMBL/GenBank/DDBJ whole genome shotgun (WGS) entry which is preliminary data.</text>
</comment>
<proteinExistence type="predicted"/>
<reference evidence="1" key="2">
    <citation type="submission" date="2017-10" db="EMBL/GenBank/DDBJ databases">
        <title>Ladona fulva Genome sequencing and assembly.</title>
        <authorList>
            <person name="Murali S."/>
            <person name="Richards S."/>
            <person name="Bandaranaike D."/>
            <person name="Bellair M."/>
            <person name="Blankenburg K."/>
            <person name="Chao H."/>
            <person name="Dinh H."/>
            <person name="Doddapaneni H."/>
            <person name="Dugan-Rocha S."/>
            <person name="Elkadiri S."/>
            <person name="Gnanaolivu R."/>
            <person name="Hernandez B."/>
            <person name="Skinner E."/>
            <person name="Javaid M."/>
            <person name="Lee S."/>
            <person name="Li M."/>
            <person name="Ming W."/>
            <person name="Munidasa M."/>
            <person name="Muniz J."/>
            <person name="Nguyen L."/>
            <person name="Hughes D."/>
            <person name="Osuji N."/>
            <person name="Pu L.-L."/>
            <person name="Puazo M."/>
            <person name="Qu C."/>
            <person name="Quiroz J."/>
            <person name="Raj R."/>
            <person name="Weissenberger G."/>
            <person name="Xin Y."/>
            <person name="Zou X."/>
            <person name="Han Y."/>
            <person name="Worley K."/>
            <person name="Muzny D."/>
            <person name="Gibbs R."/>
        </authorList>
    </citation>
    <scope>NUCLEOTIDE SEQUENCE</scope>
    <source>
        <strain evidence="1">Sampled in the wild</strain>
    </source>
</reference>
<evidence type="ECO:0000313" key="2">
    <source>
        <dbReference type="Proteomes" id="UP000792457"/>
    </source>
</evidence>
<dbReference type="GO" id="GO:0003676">
    <property type="term" value="F:nucleic acid binding"/>
    <property type="evidence" value="ECO:0007669"/>
    <property type="project" value="InterPro"/>
</dbReference>
<organism evidence="1 2">
    <name type="scientific">Ladona fulva</name>
    <name type="common">Scarce chaser dragonfly</name>
    <name type="synonym">Libellula fulva</name>
    <dbReference type="NCBI Taxonomy" id="123851"/>
    <lineage>
        <taxon>Eukaryota</taxon>
        <taxon>Metazoa</taxon>
        <taxon>Ecdysozoa</taxon>
        <taxon>Arthropoda</taxon>
        <taxon>Hexapoda</taxon>
        <taxon>Insecta</taxon>
        <taxon>Pterygota</taxon>
        <taxon>Palaeoptera</taxon>
        <taxon>Odonata</taxon>
        <taxon>Epiprocta</taxon>
        <taxon>Anisoptera</taxon>
        <taxon>Libelluloidea</taxon>
        <taxon>Libellulidae</taxon>
        <taxon>Ladona</taxon>
    </lineage>
</organism>
<name>A0A8K0P5Q2_LADFU</name>
<dbReference type="AlphaFoldDB" id="A0A8K0P5Q2"/>
<dbReference type="Proteomes" id="UP000792457">
    <property type="component" value="Unassembled WGS sequence"/>
</dbReference>
<accession>A0A8K0P5Q2</accession>
<gene>
    <name evidence="1" type="ORF">J437_LFUL015226</name>
</gene>
<dbReference type="PANTHER" id="PTHR46060:SF1">
    <property type="entry name" value="MARINER MOS1 TRANSPOSASE-LIKE PROTEIN"/>
    <property type="match status" value="1"/>
</dbReference>
<dbReference type="InterPro" id="IPR001888">
    <property type="entry name" value="Transposase_1"/>
</dbReference>
<dbReference type="Gene3D" id="3.30.420.10">
    <property type="entry name" value="Ribonuclease H-like superfamily/Ribonuclease H"/>
    <property type="match status" value="1"/>
</dbReference>
<protein>
    <submittedName>
        <fullName evidence="1">Uncharacterized protein</fullName>
    </submittedName>
</protein>
<dbReference type="PANTHER" id="PTHR46060">
    <property type="entry name" value="MARINER MOS1 TRANSPOSASE-LIKE PROTEIN"/>
    <property type="match status" value="1"/>
</dbReference>
<dbReference type="EMBL" id="KZ309092">
    <property type="protein sequence ID" value="KAG8236900.1"/>
    <property type="molecule type" value="Genomic_DNA"/>
</dbReference>
<dbReference type="InterPro" id="IPR036397">
    <property type="entry name" value="RNaseH_sf"/>
</dbReference>
<reference evidence="1" key="1">
    <citation type="submission" date="2013-04" db="EMBL/GenBank/DDBJ databases">
        <authorList>
            <person name="Qu J."/>
            <person name="Murali S.C."/>
            <person name="Bandaranaike D."/>
            <person name="Bellair M."/>
            <person name="Blankenburg K."/>
            <person name="Chao H."/>
            <person name="Dinh H."/>
            <person name="Doddapaneni H."/>
            <person name="Downs B."/>
            <person name="Dugan-Rocha S."/>
            <person name="Elkadiri S."/>
            <person name="Gnanaolivu R.D."/>
            <person name="Hernandez B."/>
            <person name="Javaid M."/>
            <person name="Jayaseelan J.C."/>
            <person name="Lee S."/>
            <person name="Li M."/>
            <person name="Ming W."/>
            <person name="Munidasa M."/>
            <person name="Muniz J."/>
            <person name="Nguyen L."/>
            <person name="Ongeri F."/>
            <person name="Osuji N."/>
            <person name="Pu L.-L."/>
            <person name="Puazo M."/>
            <person name="Qu C."/>
            <person name="Quiroz J."/>
            <person name="Raj R."/>
            <person name="Weissenberger G."/>
            <person name="Xin Y."/>
            <person name="Zou X."/>
            <person name="Han Y."/>
            <person name="Richards S."/>
            <person name="Worley K."/>
            <person name="Muzny D."/>
            <person name="Gibbs R."/>
        </authorList>
    </citation>
    <scope>NUCLEOTIDE SEQUENCE</scope>
    <source>
        <strain evidence="1">Sampled in the wild</strain>
    </source>
</reference>
<dbReference type="InterPro" id="IPR052709">
    <property type="entry name" value="Transposase-MT_Hybrid"/>
</dbReference>
<evidence type="ECO:0000313" key="1">
    <source>
        <dbReference type="EMBL" id="KAG8236900.1"/>
    </source>
</evidence>
<sequence>MKDEERPGRPATPSTDAKIEQVRGLILDNRQVTLMKWQTIYKLLLDKVCERWVPRQLSEVQTQNRLRISQLLLDFQTYKKTIAGKETWIHHFEPESEHQSMEWKHPESPFKKKFKSQPFAGKVMLTLFWHKRANSGTELGEGVNSKQ</sequence>
<dbReference type="Pfam" id="PF01359">
    <property type="entry name" value="Transposase_1"/>
    <property type="match status" value="1"/>
</dbReference>